<dbReference type="NCBIfam" id="NF009206">
    <property type="entry name" value="PRK12555.1"/>
    <property type="match status" value="1"/>
</dbReference>
<comment type="catalytic activity">
    <reaction evidence="4 5">
        <text>[protein]-L-glutamate 5-O-methyl ester + H2O = L-glutamyl-[protein] + methanol + H(+)</text>
        <dbReference type="Rhea" id="RHEA:23236"/>
        <dbReference type="Rhea" id="RHEA-COMP:10208"/>
        <dbReference type="Rhea" id="RHEA-COMP:10311"/>
        <dbReference type="ChEBI" id="CHEBI:15377"/>
        <dbReference type="ChEBI" id="CHEBI:15378"/>
        <dbReference type="ChEBI" id="CHEBI:17790"/>
        <dbReference type="ChEBI" id="CHEBI:29973"/>
        <dbReference type="ChEBI" id="CHEBI:82795"/>
        <dbReference type="EC" id="3.1.1.61"/>
    </reaction>
</comment>
<sequence>MQRTRVLIVDDSPSVRSVLQQVLSSDPNIEVVGTAEDPYVARDEIKKLNPDVLTLDIEMPRMDGISFLKNLMRLRPMPVVMVSTLTEKGAPLTLEALEIGAVDYIAKPQVAQDLGLSGYAEEICSKVKMAANAKVRGYKHETSKKNTLVVPERVSERLDVSRVIGIGASTGGTEAVKEVLIRMPEYCPPIIISQHIPAGFSRSFADRVNASSTIEVREAMDGDQLKPGLALVAPGNRHLVLKKRGIHYFASLDDGERVNLHKPSVEVMFDSMNLVTKGHCVAAMLTGMGADGAQAMLRLKKVGVPTLAQDEATSVVWGMPGAAVKLGAIDRQVALPHMTQAILKSCLK</sequence>
<evidence type="ECO:0000256" key="1">
    <source>
        <dbReference type="ARBA" id="ARBA00022490"/>
    </source>
</evidence>
<dbReference type="RefSeq" id="WP_386715660.1">
    <property type="nucleotide sequence ID" value="NZ_JBHRSZ010000002.1"/>
</dbReference>
<comment type="domain">
    <text evidence="5">Contains a C-terminal catalytic domain, and an N-terminal region which modulates catalytic activity.</text>
</comment>
<keyword evidence="1 5" id="KW-0963">Cytoplasm</keyword>
<keyword evidence="5 7" id="KW-0597">Phosphoprotein</keyword>
<comment type="function">
    <text evidence="5">Involved in chemotaxis. Part of a chemotaxis signal transduction system that modulates chemotaxis in response to various stimuli. Catalyzes the demethylation of specific methylglutamate residues introduced into the chemoreceptors (methyl-accepting chemotaxis proteins or MCP) by CheR. Also mediates the irreversible deamidation of specific glutamine residues to glutamic acid.</text>
</comment>
<dbReference type="CDD" id="cd17541">
    <property type="entry name" value="REC_CheB-like"/>
    <property type="match status" value="1"/>
</dbReference>
<evidence type="ECO:0000313" key="11">
    <source>
        <dbReference type="Proteomes" id="UP001595476"/>
    </source>
</evidence>
<dbReference type="GO" id="GO:0008984">
    <property type="term" value="F:protein-glutamate methylesterase activity"/>
    <property type="evidence" value="ECO:0007669"/>
    <property type="project" value="UniProtKB-EC"/>
</dbReference>
<name>A0ABV7H7J5_9GAMM</name>
<dbReference type="SMART" id="SM00448">
    <property type="entry name" value="REC"/>
    <property type="match status" value="1"/>
</dbReference>
<dbReference type="InterPro" id="IPR000673">
    <property type="entry name" value="Sig_transdc_resp-reg_Me-estase"/>
</dbReference>
<comment type="caution">
    <text evidence="10">The sequence shown here is derived from an EMBL/GenBank/DDBJ whole genome shotgun (WGS) entry which is preliminary data.</text>
</comment>
<dbReference type="EMBL" id="JBHRSZ010000002">
    <property type="protein sequence ID" value="MFC3149884.1"/>
    <property type="molecule type" value="Genomic_DNA"/>
</dbReference>
<dbReference type="InterPro" id="IPR035909">
    <property type="entry name" value="CheB_C"/>
</dbReference>
<dbReference type="EC" id="3.5.1.44" evidence="5"/>
<evidence type="ECO:0000256" key="4">
    <source>
        <dbReference type="ARBA" id="ARBA00048267"/>
    </source>
</evidence>
<feature type="domain" description="CheB-type methylesterase" evidence="9">
    <location>
        <begin position="157"/>
        <end position="343"/>
    </location>
</feature>
<feature type="modified residue" description="4-aspartylphosphate" evidence="5 7">
    <location>
        <position position="56"/>
    </location>
</feature>
<comment type="subcellular location">
    <subcellularLocation>
        <location evidence="5">Cytoplasm</location>
    </subcellularLocation>
</comment>
<accession>A0ABV7H7J5</accession>
<dbReference type="InterPro" id="IPR008248">
    <property type="entry name" value="CheB-like"/>
</dbReference>
<evidence type="ECO:0000256" key="5">
    <source>
        <dbReference type="HAMAP-Rule" id="MF_00099"/>
    </source>
</evidence>
<organism evidence="10 11">
    <name type="scientific">Litoribrevibacter euphylliae</name>
    <dbReference type="NCBI Taxonomy" id="1834034"/>
    <lineage>
        <taxon>Bacteria</taxon>
        <taxon>Pseudomonadati</taxon>
        <taxon>Pseudomonadota</taxon>
        <taxon>Gammaproteobacteria</taxon>
        <taxon>Oceanospirillales</taxon>
        <taxon>Oceanospirillaceae</taxon>
        <taxon>Litoribrevibacter</taxon>
    </lineage>
</organism>
<dbReference type="Pfam" id="PF01339">
    <property type="entry name" value="CheB_methylest"/>
    <property type="match status" value="1"/>
</dbReference>
<dbReference type="PROSITE" id="PS50122">
    <property type="entry name" value="CHEB"/>
    <property type="match status" value="1"/>
</dbReference>
<dbReference type="Gene3D" id="3.40.50.180">
    <property type="entry name" value="Methylesterase CheB, C-terminal domain"/>
    <property type="match status" value="1"/>
</dbReference>
<dbReference type="Proteomes" id="UP001595476">
    <property type="component" value="Unassembled WGS sequence"/>
</dbReference>
<dbReference type="SUPFAM" id="SSF52172">
    <property type="entry name" value="CheY-like"/>
    <property type="match status" value="1"/>
</dbReference>
<evidence type="ECO:0000259" key="8">
    <source>
        <dbReference type="PROSITE" id="PS50110"/>
    </source>
</evidence>
<evidence type="ECO:0000313" key="10">
    <source>
        <dbReference type="EMBL" id="MFC3149884.1"/>
    </source>
</evidence>
<dbReference type="PIRSF" id="PIRSF000876">
    <property type="entry name" value="RR_chemtxs_CheB"/>
    <property type="match status" value="1"/>
</dbReference>
<dbReference type="HAMAP" id="MF_00099">
    <property type="entry name" value="CheB_chemtxs"/>
    <property type="match status" value="1"/>
</dbReference>
<dbReference type="PANTHER" id="PTHR42872:SF6">
    <property type="entry name" value="PROTEIN-GLUTAMATE METHYLESTERASE_PROTEIN-GLUTAMINE GLUTAMINASE"/>
    <property type="match status" value="1"/>
</dbReference>
<evidence type="ECO:0000259" key="9">
    <source>
        <dbReference type="PROSITE" id="PS50122"/>
    </source>
</evidence>
<dbReference type="Pfam" id="PF00072">
    <property type="entry name" value="Response_reg"/>
    <property type="match status" value="1"/>
</dbReference>
<feature type="active site" evidence="5 6">
    <location>
        <position position="291"/>
    </location>
</feature>
<evidence type="ECO:0000256" key="6">
    <source>
        <dbReference type="PROSITE-ProRule" id="PRU00050"/>
    </source>
</evidence>
<feature type="active site" evidence="5 6">
    <location>
        <position position="169"/>
    </location>
</feature>
<comment type="similarity">
    <text evidence="5">Belongs to the CheB family.</text>
</comment>
<keyword evidence="2 5" id="KW-0145">Chemotaxis</keyword>
<dbReference type="EC" id="3.1.1.61" evidence="5"/>
<dbReference type="PROSITE" id="PS50110">
    <property type="entry name" value="RESPONSE_REGULATORY"/>
    <property type="match status" value="1"/>
</dbReference>
<feature type="domain" description="Response regulatory" evidence="8">
    <location>
        <begin position="5"/>
        <end position="122"/>
    </location>
</feature>
<evidence type="ECO:0000256" key="7">
    <source>
        <dbReference type="PROSITE-ProRule" id="PRU00169"/>
    </source>
</evidence>
<dbReference type="InterPro" id="IPR001789">
    <property type="entry name" value="Sig_transdc_resp-reg_receiver"/>
</dbReference>
<gene>
    <name evidence="5" type="primary">cheB</name>
    <name evidence="10" type="ORF">ACFOEK_02455</name>
</gene>
<proteinExistence type="inferred from homology"/>
<evidence type="ECO:0000256" key="3">
    <source>
        <dbReference type="ARBA" id="ARBA00022801"/>
    </source>
</evidence>
<evidence type="ECO:0000256" key="2">
    <source>
        <dbReference type="ARBA" id="ARBA00022500"/>
    </source>
</evidence>
<dbReference type="Gene3D" id="3.40.50.2300">
    <property type="match status" value="1"/>
</dbReference>
<comment type="catalytic activity">
    <reaction evidence="5">
        <text>L-glutaminyl-[protein] + H2O = L-glutamyl-[protein] + NH4(+)</text>
        <dbReference type="Rhea" id="RHEA:16441"/>
        <dbReference type="Rhea" id="RHEA-COMP:10207"/>
        <dbReference type="Rhea" id="RHEA-COMP:10208"/>
        <dbReference type="ChEBI" id="CHEBI:15377"/>
        <dbReference type="ChEBI" id="CHEBI:28938"/>
        <dbReference type="ChEBI" id="CHEBI:29973"/>
        <dbReference type="ChEBI" id="CHEBI:30011"/>
        <dbReference type="EC" id="3.5.1.44"/>
    </reaction>
</comment>
<reference evidence="11" key="1">
    <citation type="journal article" date="2019" name="Int. J. Syst. Evol. Microbiol.">
        <title>The Global Catalogue of Microorganisms (GCM) 10K type strain sequencing project: providing services to taxonomists for standard genome sequencing and annotation.</title>
        <authorList>
            <consortium name="The Broad Institute Genomics Platform"/>
            <consortium name="The Broad Institute Genome Sequencing Center for Infectious Disease"/>
            <person name="Wu L."/>
            <person name="Ma J."/>
        </authorList>
    </citation>
    <scope>NUCLEOTIDE SEQUENCE [LARGE SCALE GENOMIC DNA]</scope>
    <source>
        <strain evidence="11">KCTC 52438</strain>
    </source>
</reference>
<comment type="PTM">
    <text evidence="5">Phosphorylated by CheA. Phosphorylation of the N-terminal regulatory domain activates the methylesterase activity.</text>
</comment>
<keyword evidence="3 5" id="KW-0378">Hydrolase</keyword>
<dbReference type="PANTHER" id="PTHR42872">
    <property type="entry name" value="PROTEIN-GLUTAMATE METHYLESTERASE/PROTEIN-GLUTAMINE GLUTAMINASE"/>
    <property type="match status" value="1"/>
</dbReference>
<dbReference type="SUPFAM" id="SSF52738">
    <property type="entry name" value="Methylesterase CheB, C-terminal domain"/>
    <property type="match status" value="1"/>
</dbReference>
<dbReference type="NCBIfam" id="NF001965">
    <property type="entry name" value="PRK00742.1"/>
    <property type="match status" value="1"/>
</dbReference>
<dbReference type="CDD" id="cd16432">
    <property type="entry name" value="CheB_Rec"/>
    <property type="match status" value="1"/>
</dbReference>
<protein>
    <recommendedName>
        <fullName evidence="5">Protein-glutamate methylesterase/protein-glutamine glutaminase</fullName>
        <ecNumber evidence="5">3.1.1.61</ecNumber>
        <ecNumber evidence="5">3.5.1.44</ecNumber>
    </recommendedName>
</protein>
<keyword evidence="11" id="KW-1185">Reference proteome</keyword>
<dbReference type="InterPro" id="IPR011006">
    <property type="entry name" value="CheY-like_superfamily"/>
</dbReference>
<feature type="active site" evidence="5 6">
    <location>
        <position position="195"/>
    </location>
</feature>